<organism evidence="3 4">
    <name type="scientific">Vibrio paracholerae</name>
    <dbReference type="NCBI Taxonomy" id="650003"/>
    <lineage>
        <taxon>Bacteria</taxon>
        <taxon>Pseudomonadati</taxon>
        <taxon>Pseudomonadota</taxon>
        <taxon>Gammaproteobacteria</taxon>
        <taxon>Vibrionales</taxon>
        <taxon>Vibrionaceae</taxon>
        <taxon>Vibrio</taxon>
    </lineage>
</organism>
<sequence>MPRWILCSKSILALLLFAPVVAAEQAAAENREYLCDAQQAAVNQLPVLDGSCPIGDGLWGKKPKRGDSLFWIQCGMLSKPMPLATVKTLYEHISTDIWVKPEPKGARCLIGPYSDFALASKELKKVKKLATFEQAFIRQVVKTSAKQPVMKAKPTTAAVAPAANTAVSEASAPKPASKPKSEEKSAPTVVPAAAPMKPAAKLSSTPKPSGNSGFVLRQQVKVGSQTFAVPYSDNPKVQFYMEHDQAWNRLDYDAAQIVCRDLGMRLATEQEWSALLKSKQMQQHQWPVQLPYWGEGRKGMFTTGKINVLKGSSLLNVVCVK</sequence>
<reference evidence="3 4" key="1">
    <citation type="submission" date="2018-06" db="EMBL/GenBank/DDBJ databases">
        <title>Draft genome sequences of nine Vibrio sp. clinical isolates from across the United States representing the closest known relative of Vibrio cholerae.</title>
        <authorList>
            <person name="Islam M.T."/>
            <person name="Liang K."/>
            <person name="Im M.S."/>
            <person name="Winkjer J."/>
            <person name="Busby S."/>
            <person name="Batra D."/>
            <person name="Rowe L."/>
            <person name="Tarr C.L."/>
            <person name="Boucher Y."/>
        </authorList>
    </citation>
    <scope>NUCLEOTIDE SEQUENCE [LARGE SCALE GENOMIC DNA]</scope>
    <source>
        <strain evidence="3 4">2017V-1110</strain>
    </source>
</reference>
<feature type="compositionally biased region" description="Polar residues" evidence="1">
    <location>
        <begin position="202"/>
        <end position="212"/>
    </location>
</feature>
<dbReference type="RefSeq" id="WP_113611337.1">
    <property type="nucleotide sequence ID" value="NZ_CAWQMY010000020.1"/>
</dbReference>
<accession>A0ABD7G1B1</accession>
<dbReference type="Proteomes" id="UP000252199">
    <property type="component" value="Unassembled WGS sequence"/>
</dbReference>
<comment type="caution">
    <text evidence="3">The sequence shown here is derived from an EMBL/GenBank/DDBJ whole genome shotgun (WGS) entry which is preliminary data.</text>
</comment>
<keyword evidence="2" id="KW-0732">Signal</keyword>
<name>A0ABD7G1B1_9VIBR</name>
<feature type="region of interest" description="Disordered" evidence="1">
    <location>
        <begin position="157"/>
        <end position="213"/>
    </location>
</feature>
<feature type="compositionally biased region" description="Low complexity" evidence="1">
    <location>
        <begin position="157"/>
        <end position="175"/>
    </location>
</feature>
<evidence type="ECO:0000256" key="1">
    <source>
        <dbReference type="SAM" id="MobiDB-lite"/>
    </source>
</evidence>
<proteinExistence type="predicted"/>
<evidence type="ECO:0000313" key="4">
    <source>
        <dbReference type="Proteomes" id="UP000252199"/>
    </source>
</evidence>
<evidence type="ECO:0000256" key="2">
    <source>
        <dbReference type="SAM" id="SignalP"/>
    </source>
</evidence>
<feature type="chain" id="PRO_5044793926" evidence="2">
    <location>
        <begin position="23"/>
        <end position="321"/>
    </location>
</feature>
<gene>
    <name evidence="3" type="ORF">DLR72_17090</name>
</gene>
<dbReference type="EMBL" id="QKKU01000116">
    <property type="protein sequence ID" value="RBM61434.1"/>
    <property type="molecule type" value="Genomic_DNA"/>
</dbReference>
<protein>
    <submittedName>
        <fullName evidence="3">SPOR domain-containing protein</fullName>
    </submittedName>
</protein>
<evidence type="ECO:0000313" key="3">
    <source>
        <dbReference type="EMBL" id="RBM61434.1"/>
    </source>
</evidence>
<feature type="signal peptide" evidence="2">
    <location>
        <begin position="1"/>
        <end position="22"/>
    </location>
</feature>
<feature type="compositionally biased region" description="Low complexity" evidence="1">
    <location>
        <begin position="186"/>
        <end position="201"/>
    </location>
</feature>
<dbReference type="AlphaFoldDB" id="A0ABD7G1B1"/>